<dbReference type="PANTHER" id="PTHR43441">
    <property type="entry name" value="RIBOSOMAL-PROTEIN-SERINE ACETYLTRANSFERASE"/>
    <property type="match status" value="1"/>
</dbReference>
<evidence type="ECO:0000256" key="1">
    <source>
        <dbReference type="SAM" id="MobiDB-lite"/>
    </source>
</evidence>
<dbReference type="PROSITE" id="PS51186">
    <property type="entry name" value="GNAT"/>
    <property type="match status" value="1"/>
</dbReference>
<dbReference type="InterPro" id="IPR016181">
    <property type="entry name" value="Acyl_CoA_acyltransferase"/>
</dbReference>
<dbReference type="Pfam" id="PF13302">
    <property type="entry name" value="Acetyltransf_3"/>
    <property type="match status" value="1"/>
</dbReference>
<feature type="compositionally biased region" description="Basic and acidic residues" evidence="1">
    <location>
        <begin position="144"/>
        <end position="155"/>
    </location>
</feature>
<evidence type="ECO:0000313" key="3">
    <source>
        <dbReference type="EMBL" id="KAL1648371.1"/>
    </source>
</evidence>
<evidence type="ECO:0000313" key="4">
    <source>
        <dbReference type="Proteomes" id="UP001521184"/>
    </source>
</evidence>
<dbReference type="PANTHER" id="PTHR43441:SF2">
    <property type="entry name" value="FAMILY ACETYLTRANSFERASE, PUTATIVE (AFU_ORTHOLOGUE AFUA_7G00850)-RELATED"/>
    <property type="match status" value="1"/>
</dbReference>
<dbReference type="SUPFAM" id="SSF55729">
    <property type="entry name" value="Acyl-CoA N-acyltransferases (Nat)"/>
    <property type="match status" value="1"/>
</dbReference>
<proteinExistence type="predicted"/>
<comment type="caution">
    <text evidence="3">The sequence shown here is derived from an EMBL/GenBank/DDBJ whole genome shotgun (WGS) entry which is preliminary data.</text>
</comment>
<organism evidence="3 4">
    <name type="scientific">Diplodia intermedia</name>
    <dbReference type="NCBI Taxonomy" id="856260"/>
    <lineage>
        <taxon>Eukaryota</taxon>
        <taxon>Fungi</taxon>
        <taxon>Dikarya</taxon>
        <taxon>Ascomycota</taxon>
        <taxon>Pezizomycotina</taxon>
        <taxon>Dothideomycetes</taxon>
        <taxon>Dothideomycetes incertae sedis</taxon>
        <taxon>Botryosphaeriales</taxon>
        <taxon>Botryosphaeriaceae</taxon>
        <taxon>Diplodia</taxon>
    </lineage>
</organism>
<evidence type="ECO:0000259" key="2">
    <source>
        <dbReference type="PROSITE" id="PS51186"/>
    </source>
</evidence>
<dbReference type="Proteomes" id="UP001521184">
    <property type="component" value="Unassembled WGS sequence"/>
</dbReference>
<protein>
    <recommendedName>
        <fullName evidence="2">N-acetyltransferase domain-containing protein</fullName>
    </recommendedName>
</protein>
<gene>
    <name evidence="3" type="ORF">SLS58_002124</name>
</gene>
<feature type="region of interest" description="Disordered" evidence="1">
    <location>
        <begin position="63"/>
        <end position="177"/>
    </location>
</feature>
<keyword evidence="4" id="KW-1185">Reference proteome</keyword>
<dbReference type="InterPro" id="IPR000182">
    <property type="entry name" value="GNAT_dom"/>
</dbReference>
<reference evidence="3 4" key="1">
    <citation type="journal article" date="2023" name="Plant Dis.">
        <title>First Report of Diplodia intermedia Causing Canker and Dieback Diseases on Apple Trees in Canada.</title>
        <authorList>
            <person name="Ellouze W."/>
            <person name="Ilyukhin E."/>
            <person name="Sulman M."/>
            <person name="Ali S."/>
        </authorList>
    </citation>
    <scope>NUCLEOTIDE SEQUENCE [LARGE SCALE GENOMIC DNA]</scope>
    <source>
        <strain evidence="3 4">M45-28</strain>
    </source>
</reference>
<sequence length="397" mass="43767">MIKFAAENPKPKATMKALINRAMQERAPNEATESRRVTLEDFRAAESKYKRHYPHLKKQLQNNFKARTAGKQQLMKKATGAAHGSKEKRARPSSSQVAYEASSKGKGSPGGDAAHEATNKRKGSPARKAAREAKHKRTGSLRGEAAHEAKSDKALESPAGGQLGFGSASHAARQGHFQGRHATLRSLAPSDADTLFPLISGPDNAWLFDYTSDEPVTTSTRGRESFDAAIARKSASKDPLFFAVLVDGKVLGWLSLMRIDAANGVAEIGHVLFSPPMQRTAAATEAVYLLARYVFEDLRYRRLEWKANDLNEASKRAAVRLGFVWEGRFRAHMVAKGRRRDTAWFSMVEEDWFGNDGKGGAGNALERWLDEANFDGDGKQRRKLEDIRKDVIGGVHP</sequence>
<dbReference type="InterPro" id="IPR051908">
    <property type="entry name" value="Ribosomal_N-acetyltransferase"/>
</dbReference>
<dbReference type="Gene3D" id="3.40.630.30">
    <property type="match status" value="1"/>
</dbReference>
<feature type="domain" description="N-acetyltransferase" evidence="2">
    <location>
        <begin position="182"/>
        <end position="341"/>
    </location>
</feature>
<accession>A0ABR3TZN2</accession>
<name>A0ABR3TZN2_9PEZI</name>
<dbReference type="EMBL" id="JAKEKT020000009">
    <property type="protein sequence ID" value="KAL1648371.1"/>
    <property type="molecule type" value="Genomic_DNA"/>
</dbReference>